<comment type="caution">
    <text evidence="3">The sequence shown here is derived from an EMBL/GenBank/DDBJ whole genome shotgun (WGS) entry which is preliminary data.</text>
</comment>
<dbReference type="STRING" id="1279009.ADICEAN_01404"/>
<name>M7N8D1_9BACT</name>
<protein>
    <recommendedName>
        <fullName evidence="2">Type 9 secretion system plug protein N-terminal domain-containing protein</fullName>
    </recommendedName>
</protein>
<dbReference type="SUPFAM" id="SSF81296">
    <property type="entry name" value="E set domains"/>
    <property type="match status" value="1"/>
</dbReference>
<sequence>MFFKSVTPLLLLSLIFCLNACGPVPTGSSSGGSSSGPMVRLQPVNMQYDRSIQSVQLYPDDGTPTSQMLPAVVPLNGQNPLLLQFDDLRPNRQDYSVRLVHCEYNWEVSRLSTLEYLYEYNEYPITDFSFSYNTQLQYVHYQFEVPRVKLSGNYLLVVYRNRNPNDVVLSRRFQVFENQVPIQTHLVAAPGGERLRRQQIDLNVLYRNLPGIVDPTTQIKVVIRQNQRWDNAVLNLRPTGDRTASQSLEYQLFDLSNAFPGGNEYRWFDLRTVRALGQNVGRIQLDTVRKSLDAFLQPDKSRGRLAYAQRQDLNGQYVVSNLDFPQDPTISAEYADVHFFLKTDGPLSWPVYVAGEFSNYQKGAPYQMQYDAGLGGYRADVLLKQGWYNYLYLVDNKENALTLEGSFSETENFYEIFVYYRPNTRPTDLLVGYSQLRTGGR</sequence>
<dbReference type="EMBL" id="AODQ01000025">
    <property type="protein sequence ID" value="EMR03471.1"/>
    <property type="molecule type" value="Genomic_DNA"/>
</dbReference>
<dbReference type="eggNOG" id="ENOG502Z7QJ">
    <property type="taxonomic scope" value="Bacteria"/>
</dbReference>
<feature type="chain" id="PRO_5004082150" description="Type 9 secretion system plug protein N-terminal domain-containing protein" evidence="1">
    <location>
        <begin position="21"/>
        <end position="441"/>
    </location>
</feature>
<gene>
    <name evidence="3" type="ORF">ADICEAN_01404</name>
</gene>
<keyword evidence="1" id="KW-0732">Signal</keyword>
<evidence type="ECO:0000256" key="1">
    <source>
        <dbReference type="SAM" id="SignalP"/>
    </source>
</evidence>
<dbReference type="AlphaFoldDB" id="M7N8D1"/>
<dbReference type="InterPro" id="IPR014756">
    <property type="entry name" value="Ig_E-set"/>
</dbReference>
<dbReference type="RefSeq" id="WP_009194804.1">
    <property type="nucleotide sequence ID" value="NZ_AODQ01000025.1"/>
</dbReference>
<evidence type="ECO:0000313" key="4">
    <source>
        <dbReference type="Proteomes" id="UP000011910"/>
    </source>
</evidence>
<dbReference type="InterPro" id="IPR013783">
    <property type="entry name" value="Ig-like_fold"/>
</dbReference>
<reference evidence="3 4" key="1">
    <citation type="journal article" date="2013" name="Genome Announc.">
        <title>Draft Genome Sequence of Cesiribacter andamanensis Strain AMV16T, Isolated from a Soil Sample from a Mud Volcano in the Andaman Islands, India.</title>
        <authorList>
            <person name="Shivaji S."/>
            <person name="Ara S."/>
            <person name="Begum Z."/>
            <person name="Srinivas T.N."/>
            <person name="Singh A."/>
            <person name="Kumar Pinnaka A."/>
        </authorList>
    </citation>
    <scope>NUCLEOTIDE SEQUENCE [LARGE SCALE GENOMIC DNA]</scope>
    <source>
        <strain evidence="3 4">AMV16</strain>
    </source>
</reference>
<evidence type="ECO:0000313" key="3">
    <source>
        <dbReference type="EMBL" id="EMR03471.1"/>
    </source>
</evidence>
<proteinExistence type="predicted"/>
<organism evidence="3 4">
    <name type="scientific">Cesiribacter andamanensis AMV16</name>
    <dbReference type="NCBI Taxonomy" id="1279009"/>
    <lineage>
        <taxon>Bacteria</taxon>
        <taxon>Pseudomonadati</taxon>
        <taxon>Bacteroidota</taxon>
        <taxon>Cytophagia</taxon>
        <taxon>Cytophagales</taxon>
        <taxon>Cesiribacteraceae</taxon>
        <taxon>Cesiribacter</taxon>
    </lineage>
</organism>
<dbReference type="Proteomes" id="UP000011910">
    <property type="component" value="Unassembled WGS sequence"/>
</dbReference>
<keyword evidence="4" id="KW-1185">Reference proteome</keyword>
<dbReference type="InterPro" id="IPR031345">
    <property type="entry name" value="T9SS_Plug_N"/>
</dbReference>
<accession>M7N8D1</accession>
<dbReference type="PATRIC" id="fig|1279009.4.peg.1423"/>
<dbReference type="OrthoDB" id="1522602at2"/>
<feature type="domain" description="Type 9 secretion system plug protein N-terminal" evidence="2">
    <location>
        <begin position="52"/>
        <end position="177"/>
    </location>
</feature>
<dbReference type="Pfam" id="PF17116">
    <property type="entry name" value="T9SS_plug_1st"/>
    <property type="match status" value="1"/>
</dbReference>
<feature type="signal peptide" evidence="1">
    <location>
        <begin position="1"/>
        <end position="20"/>
    </location>
</feature>
<evidence type="ECO:0000259" key="2">
    <source>
        <dbReference type="Pfam" id="PF17116"/>
    </source>
</evidence>
<dbReference type="Gene3D" id="2.60.40.10">
    <property type="entry name" value="Immunoglobulins"/>
    <property type="match status" value="1"/>
</dbReference>